<protein>
    <submittedName>
        <fullName evidence="2">Uncharacterized protein</fullName>
    </submittedName>
</protein>
<dbReference type="RefSeq" id="WP_221311729.1">
    <property type="nucleotide sequence ID" value="NZ_JACHDD010000004.1"/>
</dbReference>
<sequence length="116" mass="12223">MENTVRWMAIVAVLLALMPGAPARAAGVGFQKADIPNGAEPPLTAGIWYPTDATPLPRSLGNLTRSVAADAPVASKRVPIGASFAVRVVLNYAKKSRSIAKPSIAERRTSHFLDSS</sequence>
<dbReference type="Proteomes" id="UP000592780">
    <property type="component" value="Unassembled WGS sequence"/>
</dbReference>
<evidence type="ECO:0000313" key="3">
    <source>
        <dbReference type="Proteomes" id="UP000592780"/>
    </source>
</evidence>
<keyword evidence="3" id="KW-1185">Reference proteome</keyword>
<reference evidence="2 3" key="1">
    <citation type="submission" date="2020-08" db="EMBL/GenBank/DDBJ databases">
        <title>Genomic Encyclopedia of Type Strains, Phase IV (KMG-V): Genome sequencing to study the core and pangenomes of soil and plant-associated prokaryotes.</title>
        <authorList>
            <person name="Whitman W."/>
        </authorList>
    </citation>
    <scope>NUCLEOTIDE SEQUENCE [LARGE SCALE GENOMIC DNA]</scope>
    <source>
        <strain evidence="2 3">JPY158</strain>
    </source>
</reference>
<accession>A0A7W8V691</accession>
<keyword evidence="1" id="KW-0732">Signal</keyword>
<comment type="caution">
    <text evidence="2">The sequence shown here is derived from an EMBL/GenBank/DDBJ whole genome shotgun (WGS) entry which is preliminary data.</text>
</comment>
<evidence type="ECO:0000313" key="2">
    <source>
        <dbReference type="EMBL" id="MBB5424418.1"/>
    </source>
</evidence>
<gene>
    <name evidence="2" type="ORF">HDG40_002563</name>
</gene>
<feature type="chain" id="PRO_5031441289" evidence="1">
    <location>
        <begin position="26"/>
        <end position="116"/>
    </location>
</feature>
<proteinExistence type="predicted"/>
<dbReference type="EMBL" id="JACHDD010000004">
    <property type="protein sequence ID" value="MBB5424418.1"/>
    <property type="molecule type" value="Genomic_DNA"/>
</dbReference>
<dbReference type="AlphaFoldDB" id="A0A7W8V691"/>
<evidence type="ECO:0000256" key="1">
    <source>
        <dbReference type="SAM" id="SignalP"/>
    </source>
</evidence>
<organism evidence="2 3">
    <name type="scientific">Paraburkholderia atlantica</name>
    <dbReference type="NCBI Taxonomy" id="2654982"/>
    <lineage>
        <taxon>Bacteria</taxon>
        <taxon>Pseudomonadati</taxon>
        <taxon>Pseudomonadota</taxon>
        <taxon>Betaproteobacteria</taxon>
        <taxon>Burkholderiales</taxon>
        <taxon>Burkholderiaceae</taxon>
        <taxon>Paraburkholderia</taxon>
    </lineage>
</organism>
<feature type="signal peptide" evidence="1">
    <location>
        <begin position="1"/>
        <end position="25"/>
    </location>
</feature>
<name>A0A7W8V691_PARAM</name>